<dbReference type="PANTHER" id="PTHR10037">
    <property type="entry name" value="VOLTAGE-GATED CATION CHANNEL CALCIUM AND SODIUM"/>
    <property type="match status" value="1"/>
</dbReference>
<feature type="transmembrane region" description="Helical" evidence="9">
    <location>
        <begin position="758"/>
        <end position="784"/>
    </location>
</feature>
<feature type="transmembrane region" description="Helical" evidence="9">
    <location>
        <begin position="589"/>
        <end position="609"/>
    </location>
</feature>
<feature type="domain" description="Ion transport" evidence="10">
    <location>
        <begin position="73"/>
        <end position="303"/>
    </location>
</feature>
<dbReference type="Proteomes" id="UP000290572">
    <property type="component" value="Unassembled WGS sequence"/>
</dbReference>
<dbReference type="Gene3D" id="1.20.120.350">
    <property type="entry name" value="Voltage-gated potassium channels. Chain C"/>
    <property type="match status" value="2"/>
</dbReference>
<keyword evidence="13" id="KW-1185">Reference proteome</keyword>
<dbReference type="FunFam" id="1.10.287.70:FF:000049">
    <property type="entry name" value="Voltage-dependent sodium channel 2"/>
    <property type="match status" value="1"/>
</dbReference>
<keyword evidence="3 9" id="KW-0812">Transmembrane</keyword>
<dbReference type="InterPro" id="IPR027359">
    <property type="entry name" value="Volt_channel_dom_sf"/>
</dbReference>
<evidence type="ECO:0000256" key="3">
    <source>
        <dbReference type="ARBA" id="ARBA00022692"/>
    </source>
</evidence>
<dbReference type="GO" id="GO:0005248">
    <property type="term" value="F:voltage-gated sodium channel activity"/>
    <property type="evidence" value="ECO:0007669"/>
    <property type="project" value="InterPro"/>
</dbReference>
<evidence type="ECO:0000256" key="7">
    <source>
        <dbReference type="ARBA" id="ARBA00023157"/>
    </source>
</evidence>
<feature type="domain" description="Ion transport" evidence="10">
    <location>
        <begin position="517"/>
        <end position="793"/>
    </location>
</feature>
<dbReference type="InterPro" id="IPR005821">
    <property type="entry name" value="Ion_trans_dom"/>
</dbReference>
<dbReference type="STRING" id="84645.A0A498L5U7"/>
<evidence type="ECO:0000256" key="8">
    <source>
        <dbReference type="SAM" id="MobiDB-lite"/>
    </source>
</evidence>
<dbReference type="InterPro" id="IPR043203">
    <property type="entry name" value="VGCC_Ca_Na"/>
</dbReference>
<dbReference type="GO" id="GO:0086010">
    <property type="term" value="P:membrane depolarization during action potential"/>
    <property type="evidence" value="ECO:0007669"/>
    <property type="project" value="TreeGrafter"/>
</dbReference>
<proteinExistence type="predicted"/>
<evidence type="ECO:0000259" key="10">
    <source>
        <dbReference type="Pfam" id="PF00520"/>
    </source>
</evidence>
<evidence type="ECO:0000313" key="12">
    <source>
        <dbReference type="EMBL" id="RXN03732.1"/>
    </source>
</evidence>
<comment type="subcellular location">
    <subcellularLocation>
        <location evidence="1">Cell membrane</location>
        <topology evidence="1">Multi-pass membrane protein</topology>
    </subcellularLocation>
</comment>
<comment type="caution">
    <text evidence="12">The sequence shown here is derived from an EMBL/GenBank/DDBJ whole genome shotgun (WGS) entry which is preliminary data.</text>
</comment>
<keyword evidence="12" id="KW-0813">Transport</keyword>
<dbReference type="EMBL" id="QBIY01013469">
    <property type="protein sequence ID" value="RXN03732.1"/>
    <property type="molecule type" value="Genomic_DNA"/>
</dbReference>
<evidence type="ECO:0000256" key="2">
    <source>
        <dbReference type="ARBA" id="ARBA00022475"/>
    </source>
</evidence>
<dbReference type="GO" id="GO:0001518">
    <property type="term" value="C:voltage-gated sodium channel complex"/>
    <property type="evidence" value="ECO:0007669"/>
    <property type="project" value="InterPro"/>
</dbReference>
<dbReference type="FunFam" id="1.20.120.350:FF:000002">
    <property type="entry name" value="Sodium channel protein"/>
    <property type="match status" value="1"/>
</dbReference>
<accession>A0A498L5U7</accession>
<evidence type="ECO:0000259" key="11">
    <source>
        <dbReference type="Pfam" id="PF06512"/>
    </source>
</evidence>
<feature type="transmembrane region" description="Helical" evidence="9">
    <location>
        <begin position="519"/>
        <end position="537"/>
    </location>
</feature>
<evidence type="ECO:0000313" key="13">
    <source>
        <dbReference type="Proteomes" id="UP000290572"/>
    </source>
</evidence>
<dbReference type="Pfam" id="PF06512">
    <property type="entry name" value="Na_trans_assoc"/>
    <property type="match status" value="1"/>
</dbReference>
<keyword evidence="5 9" id="KW-1133">Transmembrane helix</keyword>
<protein>
    <submittedName>
        <fullName evidence="12">Sodium channel type 8 subunit alpha-like isoform X1</fullName>
    </submittedName>
</protein>
<sequence>MVSVEQLNTSFGRKERANSVMSALTNTLVEELEESQRKCPPCWYKFANTFLIWECGPVWMRVKEIVNLIVMDPFVDLAITICIVLNTLFMAMEHYPMTKHFEHVLTVGNLVFTGIFTAEMFAKLVAMDPYYYFQEGWNIFDGFIVSLSLMELGLANVEGLSVLRSFRLLRVFKLAKSWPTLNMLIKIIGNSVGALGNLTLVLAIIVFIFAVVGMQLFGKNYKDCVCKIDKDCELPRWHMNDFFHSFLIVFRVLCGEWIETMWDCMEVAGQAMCLIVFMMVMVIGNLVVLNLFLALLLSSFSADNLAAPDDDGEMNNLQIAVIRIKKGIAWVKARVRELVNIILRRKVTDEAKPLDDMYDRKLNCIANHTGVDISRDLDYQKNGNGTTSGIGSSVGKYMIDDDHMSFIHNPNLTVCVPIAVGESDFENLNTEDFSSESEAEGSKELDEISSSEGSTIDIKPEVEEAVVVEAVEEYLDPEPCWTEACIARYKCCDVPITEGWGKSWWFLRKTCYLIVEHNWFETLIIFMILLSSGALAFEDVYIEQRKTIRIILEYADKVFTYIFILEMLLKWVAYGFVKYFTNAWCWLDFFIVDVSIVSLIANALGYSELGPIKSLRTLRALRPLRALSRFEGMRVVVNALVGAIPSIMNVLLVCLIFWLIFSIMGVNMFAGKYYYCYNATAKAMFEIEVVNNRSECQALIDQNNSEVRWRNVKINFDNVGAGYLALLQVATFKGWMDIMYAAVDSRKVGDQPKYEDNIYMYIYFVIFIIFGSFFTLNLFIGVIIDNFNQQKKKISLHLFSSL</sequence>
<evidence type="ECO:0000256" key="4">
    <source>
        <dbReference type="ARBA" id="ARBA00022737"/>
    </source>
</evidence>
<name>A0A498L5U7_LABRO</name>
<evidence type="ECO:0000256" key="6">
    <source>
        <dbReference type="ARBA" id="ARBA00023136"/>
    </source>
</evidence>
<evidence type="ECO:0000256" key="1">
    <source>
        <dbReference type="ARBA" id="ARBA00004651"/>
    </source>
</evidence>
<dbReference type="AlphaFoldDB" id="A0A498L5U7"/>
<feature type="transmembrane region" description="Helical" evidence="9">
    <location>
        <begin position="74"/>
        <end position="92"/>
    </location>
</feature>
<gene>
    <name evidence="12" type="ORF">ROHU_013182</name>
</gene>
<feature type="transmembrane region" description="Helical" evidence="9">
    <location>
        <begin position="635"/>
        <end position="661"/>
    </location>
</feature>
<dbReference type="PANTHER" id="PTHR10037:SF23">
    <property type="entry name" value="SODIUM CHANNEL PROTEIN TYPE 8 SUBUNIT ALPHA"/>
    <property type="match status" value="1"/>
</dbReference>
<feature type="region of interest" description="Disordered" evidence="8">
    <location>
        <begin position="432"/>
        <end position="453"/>
    </location>
</feature>
<dbReference type="InterPro" id="IPR010526">
    <property type="entry name" value="Na_trans_assoc_dom"/>
</dbReference>
<dbReference type="Gene3D" id="1.10.287.70">
    <property type="match status" value="2"/>
</dbReference>
<dbReference type="FunFam" id="1.20.120.350:FF:000003">
    <property type="entry name" value="Voltage-dependent sodium channel"/>
    <property type="match status" value="1"/>
</dbReference>
<evidence type="ECO:0000256" key="5">
    <source>
        <dbReference type="ARBA" id="ARBA00022989"/>
    </source>
</evidence>
<dbReference type="Pfam" id="PF00520">
    <property type="entry name" value="Ion_trans"/>
    <property type="match status" value="2"/>
</dbReference>
<feature type="domain" description="Sodium ion transport-associated" evidence="11">
    <location>
        <begin position="311"/>
        <end position="512"/>
    </location>
</feature>
<feature type="transmembrane region" description="Helical" evidence="9">
    <location>
        <begin position="271"/>
        <end position="297"/>
    </location>
</feature>
<keyword evidence="7" id="KW-1015">Disulfide bond</keyword>
<dbReference type="SUPFAM" id="SSF81324">
    <property type="entry name" value="Voltage-gated potassium channels"/>
    <property type="match status" value="2"/>
</dbReference>
<keyword evidence="12" id="KW-0407">Ion channel</keyword>
<feature type="transmembrane region" description="Helical" evidence="9">
    <location>
        <begin position="184"/>
        <end position="212"/>
    </location>
</feature>
<evidence type="ECO:0000256" key="9">
    <source>
        <dbReference type="SAM" id="Phobius"/>
    </source>
</evidence>
<keyword evidence="6 9" id="KW-0472">Membrane</keyword>
<organism evidence="12 13">
    <name type="scientific">Labeo rohita</name>
    <name type="common">Indian major carp</name>
    <name type="synonym">Cyprinus rohita</name>
    <dbReference type="NCBI Taxonomy" id="84645"/>
    <lineage>
        <taxon>Eukaryota</taxon>
        <taxon>Metazoa</taxon>
        <taxon>Chordata</taxon>
        <taxon>Craniata</taxon>
        <taxon>Vertebrata</taxon>
        <taxon>Euteleostomi</taxon>
        <taxon>Actinopterygii</taxon>
        <taxon>Neopterygii</taxon>
        <taxon>Teleostei</taxon>
        <taxon>Ostariophysi</taxon>
        <taxon>Cypriniformes</taxon>
        <taxon>Cyprinidae</taxon>
        <taxon>Labeoninae</taxon>
        <taxon>Labeonini</taxon>
        <taxon>Labeo</taxon>
    </lineage>
</organism>
<keyword evidence="2" id="KW-1003">Cell membrane</keyword>
<feature type="transmembrane region" description="Helical" evidence="9">
    <location>
        <begin position="558"/>
        <end position="577"/>
    </location>
</feature>
<feature type="transmembrane region" description="Helical" evidence="9">
    <location>
        <begin position="104"/>
        <end position="122"/>
    </location>
</feature>
<dbReference type="GO" id="GO:0019228">
    <property type="term" value="P:neuronal action potential"/>
    <property type="evidence" value="ECO:0007669"/>
    <property type="project" value="TreeGrafter"/>
</dbReference>
<keyword evidence="12" id="KW-0406">Ion transport</keyword>
<reference evidence="12 13" key="1">
    <citation type="submission" date="2018-03" db="EMBL/GenBank/DDBJ databases">
        <title>Draft genome sequence of Rohu Carp (Labeo rohita).</title>
        <authorList>
            <person name="Das P."/>
            <person name="Kushwaha B."/>
            <person name="Joshi C.G."/>
            <person name="Kumar D."/>
            <person name="Nagpure N.S."/>
            <person name="Sahoo L."/>
            <person name="Das S.P."/>
            <person name="Bit A."/>
            <person name="Patnaik S."/>
            <person name="Meher P.K."/>
            <person name="Jayasankar P."/>
            <person name="Koringa P.G."/>
            <person name="Patel N.V."/>
            <person name="Hinsu A.T."/>
            <person name="Kumar R."/>
            <person name="Pandey M."/>
            <person name="Agarwal S."/>
            <person name="Srivastava S."/>
            <person name="Singh M."/>
            <person name="Iquebal M.A."/>
            <person name="Jaiswal S."/>
            <person name="Angadi U.B."/>
            <person name="Kumar N."/>
            <person name="Raza M."/>
            <person name="Shah T.M."/>
            <person name="Rai A."/>
            <person name="Jena J.K."/>
        </authorList>
    </citation>
    <scope>NUCLEOTIDE SEQUENCE [LARGE SCALE GENOMIC DNA]</scope>
    <source>
        <strain evidence="12">DASCIFA01</strain>
        <tissue evidence="12">Testis</tissue>
    </source>
</reference>
<keyword evidence="4" id="KW-0677">Repeat</keyword>